<dbReference type="RefSeq" id="WP_111864705.1">
    <property type="nucleotide sequence ID" value="NZ_QLYX01000003.1"/>
</dbReference>
<dbReference type="OrthoDB" id="3482330at2"/>
<reference evidence="2 3" key="1">
    <citation type="submission" date="2018-06" db="EMBL/GenBank/DDBJ databases">
        <title>Actinomadura craniellae sp. nov. isolated from marine sponge Craniella sp.</title>
        <authorList>
            <person name="Li L."/>
            <person name="Xu Q.H."/>
            <person name="Lin H.W."/>
            <person name="Lu Y.H."/>
        </authorList>
    </citation>
    <scope>NUCLEOTIDE SEQUENCE [LARGE SCALE GENOMIC DNA]</scope>
    <source>
        <strain evidence="2 3">LHW63021</strain>
    </source>
</reference>
<evidence type="ECO:0000313" key="3">
    <source>
        <dbReference type="Proteomes" id="UP000251891"/>
    </source>
</evidence>
<feature type="signal peptide" evidence="1">
    <location>
        <begin position="1"/>
        <end position="21"/>
    </location>
</feature>
<keyword evidence="1" id="KW-0732">Signal</keyword>
<proteinExistence type="predicted"/>
<dbReference type="AlphaFoldDB" id="A0A365H9Y1"/>
<feature type="chain" id="PRO_5039224262" description="Lipoprotein" evidence="1">
    <location>
        <begin position="22"/>
        <end position="152"/>
    </location>
</feature>
<sequence>MKRMIVLLALAPLAACGGGPAGDGIAGATGETAASARPSGGPDAARIRWARCLRENGVDMPDDPKDLPPGGLRLPDRALQACEKHRDGMGGQLIDKNDPEVRDRFARFSRCMRQHGYDMPDDAPPDIHLKDPALWEKASRSCSHLLRENAPR</sequence>
<dbReference type="Proteomes" id="UP000251891">
    <property type="component" value="Unassembled WGS sequence"/>
</dbReference>
<dbReference type="EMBL" id="QLYX01000003">
    <property type="protein sequence ID" value="RAY15891.1"/>
    <property type="molecule type" value="Genomic_DNA"/>
</dbReference>
<evidence type="ECO:0008006" key="4">
    <source>
        <dbReference type="Google" id="ProtNLM"/>
    </source>
</evidence>
<organism evidence="2 3">
    <name type="scientific">Actinomadura craniellae</name>
    <dbReference type="NCBI Taxonomy" id="2231787"/>
    <lineage>
        <taxon>Bacteria</taxon>
        <taxon>Bacillati</taxon>
        <taxon>Actinomycetota</taxon>
        <taxon>Actinomycetes</taxon>
        <taxon>Streptosporangiales</taxon>
        <taxon>Thermomonosporaceae</taxon>
        <taxon>Actinomadura</taxon>
    </lineage>
</organism>
<protein>
    <recommendedName>
        <fullName evidence="4">Lipoprotein</fullName>
    </recommendedName>
</protein>
<keyword evidence="3" id="KW-1185">Reference proteome</keyword>
<comment type="caution">
    <text evidence="2">The sequence shown here is derived from an EMBL/GenBank/DDBJ whole genome shotgun (WGS) entry which is preliminary data.</text>
</comment>
<gene>
    <name evidence="2" type="ORF">DPM19_09040</name>
</gene>
<evidence type="ECO:0000313" key="2">
    <source>
        <dbReference type="EMBL" id="RAY15891.1"/>
    </source>
</evidence>
<name>A0A365H9Y1_9ACTN</name>
<evidence type="ECO:0000256" key="1">
    <source>
        <dbReference type="SAM" id="SignalP"/>
    </source>
</evidence>
<accession>A0A365H9Y1</accession>